<dbReference type="InterPro" id="IPR036875">
    <property type="entry name" value="Znf_CCHC_sf"/>
</dbReference>
<dbReference type="SUPFAM" id="SSF57756">
    <property type="entry name" value="Retrovirus zinc finger-like domains"/>
    <property type="match status" value="1"/>
</dbReference>
<keyword evidence="1" id="KW-0862">Zinc</keyword>
<evidence type="ECO:0000259" key="3">
    <source>
        <dbReference type="PROSITE" id="PS50158"/>
    </source>
</evidence>
<accession>A0A397ITQ3</accession>
<dbReference type="GO" id="GO:0008270">
    <property type="term" value="F:zinc ion binding"/>
    <property type="evidence" value="ECO:0007669"/>
    <property type="project" value="UniProtKB-KW"/>
</dbReference>
<feature type="compositionally biased region" description="Acidic residues" evidence="2">
    <location>
        <begin position="331"/>
        <end position="345"/>
    </location>
</feature>
<keyword evidence="1" id="KW-0479">Metal-binding</keyword>
<evidence type="ECO:0000256" key="1">
    <source>
        <dbReference type="PROSITE-ProRule" id="PRU00047"/>
    </source>
</evidence>
<dbReference type="Proteomes" id="UP000266861">
    <property type="component" value="Unassembled WGS sequence"/>
</dbReference>
<dbReference type="InterPro" id="IPR001878">
    <property type="entry name" value="Znf_CCHC"/>
</dbReference>
<keyword evidence="5" id="KW-1185">Reference proteome</keyword>
<proteinExistence type="predicted"/>
<evidence type="ECO:0000313" key="4">
    <source>
        <dbReference type="EMBL" id="RHZ79351.1"/>
    </source>
</evidence>
<dbReference type="PROSITE" id="PS50158">
    <property type="entry name" value="ZF_CCHC"/>
    <property type="match status" value="1"/>
</dbReference>
<dbReference type="EMBL" id="PQFF01000140">
    <property type="protein sequence ID" value="RHZ79351.1"/>
    <property type="molecule type" value="Genomic_DNA"/>
</dbReference>
<comment type="caution">
    <text evidence="4">The sequence shown here is derived from an EMBL/GenBank/DDBJ whole genome shotgun (WGS) entry which is preliminary data.</text>
</comment>
<evidence type="ECO:0000256" key="2">
    <source>
        <dbReference type="SAM" id="MobiDB-lite"/>
    </source>
</evidence>
<dbReference type="GO" id="GO:0003676">
    <property type="term" value="F:nucleic acid binding"/>
    <property type="evidence" value="ECO:0007669"/>
    <property type="project" value="InterPro"/>
</dbReference>
<keyword evidence="1" id="KW-0863">Zinc-finger</keyword>
<dbReference type="InterPro" id="IPR021109">
    <property type="entry name" value="Peptidase_aspartic_dom_sf"/>
</dbReference>
<sequence>MSFASAHIKRLLPYHSYKVYLKALAEIVRPSAHMPNLLPYRSYKLEDKYREVIIGTSQASIKALINEKFSPLDTPDSYKQRIQSNGSRSNIQPSNIASQTHVTIPTLLPQIQYQPQLSENKNRATKHLESIAMSRIVVVHCTIQNLRYLDNASRNPDVLENFIEDELYKRLEHVNYHLRKEPFGQTSEANGNKAFRKYCYEQDCSRYLDNASRNPDVLENFIEDELYKRLEHVNYHLRKEPFGQTSEANVRIIKKVYAAKKPTKVTYKCSNCEKIGHRKNNCPPLKGKKQDPEQSMNRLLGVLKKPKMVNYTYQSEPENSDQENESIVVLEDSDEEESEAEESTSDNESQSCFNEVFFESLKYMISELIPNCPREILIEFRTFLNNLFIKIKDQFDSYYGKKYTVKERNKVWEIVAKKHLTIFQPFIELLNRQSPNSSSYKDTNQNYYFIPYPNIPENIKLYSLNHTIKVYQGAQITRNWPNPFEVDFLKIEPNDVATILCRIGDLIIAHTILDTSADSSIFTDNIPEHLGIKIDKKNVHKLIGAVGNSQSIGTLYNVLITIGSGKDSITVHEDISVIPTKKDRNGNDISIMILGTKWQHCAGWDPIIITIPLSTHKEKNTYNVITSDNIFNTEKKTNDLCSDTDTIKKITGTNI</sequence>
<feature type="region of interest" description="Disordered" evidence="2">
    <location>
        <begin position="314"/>
        <end position="350"/>
    </location>
</feature>
<protein>
    <recommendedName>
        <fullName evidence="3">CCHC-type domain-containing protein</fullName>
    </recommendedName>
</protein>
<dbReference type="STRING" id="1348612.A0A397ITQ3"/>
<dbReference type="Gene3D" id="2.40.70.10">
    <property type="entry name" value="Acid Proteases"/>
    <property type="match status" value="1"/>
</dbReference>
<name>A0A397ITQ3_9GLOM</name>
<feature type="domain" description="CCHC-type" evidence="3">
    <location>
        <begin position="268"/>
        <end position="283"/>
    </location>
</feature>
<reference evidence="4 5" key="1">
    <citation type="submission" date="2018-08" db="EMBL/GenBank/DDBJ databases">
        <title>Genome and evolution of the arbuscular mycorrhizal fungus Diversispora epigaea (formerly Glomus versiforme) and its bacterial endosymbionts.</title>
        <authorList>
            <person name="Sun X."/>
            <person name="Fei Z."/>
            <person name="Harrison M."/>
        </authorList>
    </citation>
    <scope>NUCLEOTIDE SEQUENCE [LARGE SCALE GENOMIC DNA]</scope>
    <source>
        <strain evidence="4 5">IT104</strain>
    </source>
</reference>
<evidence type="ECO:0000313" key="5">
    <source>
        <dbReference type="Proteomes" id="UP000266861"/>
    </source>
</evidence>
<dbReference type="OrthoDB" id="2430591at2759"/>
<dbReference type="AlphaFoldDB" id="A0A397ITQ3"/>
<organism evidence="4 5">
    <name type="scientific">Diversispora epigaea</name>
    <dbReference type="NCBI Taxonomy" id="1348612"/>
    <lineage>
        <taxon>Eukaryota</taxon>
        <taxon>Fungi</taxon>
        <taxon>Fungi incertae sedis</taxon>
        <taxon>Mucoromycota</taxon>
        <taxon>Glomeromycotina</taxon>
        <taxon>Glomeromycetes</taxon>
        <taxon>Diversisporales</taxon>
        <taxon>Diversisporaceae</taxon>
        <taxon>Diversispora</taxon>
    </lineage>
</organism>
<gene>
    <name evidence="4" type="ORF">Glove_149g113</name>
</gene>